<protein>
    <submittedName>
        <fullName evidence="4">Two component regulator with propeller domain</fullName>
    </submittedName>
</protein>
<comment type="caution">
    <text evidence="4">The sequence shown here is derived from an EMBL/GenBank/DDBJ whole genome shotgun (WGS) entry which is preliminary data.</text>
</comment>
<feature type="transmembrane region" description="Helical" evidence="1">
    <location>
        <begin position="774"/>
        <end position="792"/>
    </location>
</feature>
<dbReference type="AlphaFoldDB" id="A0A4Q7N481"/>
<proteinExistence type="predicted"/>
<dbReference type="InterPro" id="IPR050640">
    <property type="entry name" value="Bact_2-comp_sensor_kinase"/>
</dbReference>
<dbReference type="GO" id="GO:0016020">
    <property type="term" value="C:membrane"/>
    <property type="evidence" value="ECO:0007669"/>
    <property type="project" value="InterPro"/>
</dbReference>
<evidence type="ECO:0000256" key="1">
    <source>
        <dbReference type="SAM" id="Phobius"/>
    </source>
</evidence>
<evidence type="ECO:0000259" key="2">
    <source>
        <dbReference type="Pfam" id="PF06580"/>
    </source>
</evidence>
<feature type="domain" description="Two component regulator three Y" evidence="3">
    <location>
        <begin position="714"/>
        <end position="766"/>
    </location>
</feature>
<evidence type="ECO:0000259" key="3">
    <source>
        <dbReference type="Pfam" id="PF07495"/>
    </source>
</evidence>
<evidence type="ECO:0000313" key="4">
    <source>
        <dbReference type="EMBL" id="RZS75806.1"/>
    </source>
</evidence>
<dbReference type="SUPFAM" id="SSF101898">
    <property type="entry name" value="NHL repeat"/>
    <property type="match status" value="1"/>
</dbReference>
<accession>A0A4Q7N481</accession>
<dbReference type="InterPro" id="IPR015943">
    <property type="entry name" value="WD40/YVTN_repeat-like_dom_sf"/>
</dbReference>
<keyword evidence="5" id="KW-1185">Reference proteome</keyword>
<dbReference type="InterPro" id="IPR010559">
    <property type="entry name" value="Sig_transdc_His_kin_internal"/>
</dbReference>
<dbReference type="PANTHER" id="PTHR34220">
    <property type="entry name" value="SENSOR HISTIDINE KINASE YPDA"/>
    <property type="match status" value="1"/>
</dbReference>
<dbReference type="Proteomes" id="UP000293874">
    <property type="component" value="Unassembled WGS sequence"/>
</dbReference>
<keyword evidence="1" id="KW-0812">Transmembrane</keyword>
<sequence>MVWAFCSRLVISTVAAQTPDIVFHHLTEKDGLSSNFINCLLKDSRGILWIGTLNGLNRYDGRHFYSYHSSEDSNSLPHNMVHALAEDKNGNIWGGTDYGVFCWNRKDNRFRKYQISDSPVVANTFSILCTEDGSVWASSLKGFYHLPTGERKFRKIQENRNNGISFSDNSIRKNGMVAGPDKKSIWLVTREGLMCYLIQEQQWLNVSNNQGYSLFNGHSAAALSATPFGHFWYYDNKDQQLVAFDPLTKKVKYTRKLKPAITGGLGATILEDKNHRLWVCNWNYEMFTLDYLGSNTITPISHSNETTKSIAGDFFWAAMQDTDGNIWLGTVGGISICNPDRSFYKVHSICSLVHGSKNISIHWIAENKMDSSWWISTDAPALIRYDPVKTGYRKYEPEKFIAARNIEKPTGIHQICFVKGKPVIATTNGVWRYDAAKDNFVPFNLPPPFHKLLFTVVHQYNDSSYYFSDRYNLVEWNCFTNKATQVKYPDGLSFDGHPPESEIMASAQGSPLWVVNGHDWVSRINRQNQPELFRISKSVKEKYAYYTALEVDVNGNLWAAKPGDGLYFYDTKTGIQRSWTHEIDRVMALKADGQNKIWCATFNQVAIFNPAFDRFYKFTLPLANNNYGYQNRMIRLNNGNIVETLSGYAVEFFPDRLSSAKVINQPNISQVEINDSLLFPEHNSALHLAPEENNLRLKFGLLTDAEAYPYDMLFRLDGAEDQWRSAGNDFEANYNQLRPGNYTFSVKAVARDGNWQSMETSLRIHIAAPFFKKWWFPWLALSLVLIIFYLVYKNRIRNTRRLGELQSKAQLLEKEKALVMYENLKQHLNPHFLFNSLTSLSSLITIDQKMAVNFLDKMSKVYRYILKNRENEVVPLNEELKFVQLYIHLLKTRFEDGIRVNIEIDEEYLHRKIAPVTLQNLVENAIKHNIADSDSPLVIDLFVKDDNLVVRNNLQKKSFVETSNKQGLASMQSLYAFLSSRPLLITEDEQYFTITVPLL</sequence>
<dbReference type="SUPFAM" id="SSF55874">
    <property type="entry name" value="ATPase domain of HSP90 chaperone/DNA topoisomerase II/histidine kinase"/>
    <property type="match status" value="1"/>
</dbReference>
<dbReference type="Pfam" id="PF07494">
    <property type="entry name" value="Reg_prop"/>
    <property type="match status" value="3"/>
</dbReference>
<dbReference type="GO" id="GO:0000155">
    <property type="term" value="F:phosphorelay sensor kinase activity"/>
    <property type="evidence" value="ECO:0007669"/>
    <property type="project" value="InterPro"/>
</dbReference>
<dbReference type="Gene3D" id="2.60.40.10">
    <property type="entry name" value="Immunoglobulins"/>
    <property type="match status" value="1"/>
</dbReference>
<evidence type="ECO:0000313" key="5">
    <source>
        <dbReference type="Proteomes" id="UP000293874"/>
    </source>
</evidence>
<reference evidence="4 5" key="1">
    <citation type="submission" date="2019-02" db="EMBL/GenBank/DDBJ databases">
        <title>Genomic Encyclopedia of Type Strains, Phase IV (KMG-IV): sequencing the most valuable type-strain genomes for metagenomic binning, comparative biology and taxonomic classification.</title>
        <authorList>
            <person name="Goeker M."/>
        </authorList>
    </citation>
    <scope>NUCLEOTIDE SEQUENCE [LARGE SCALE GENOMIC DNA]</scope>
    <source>
        <strain evidence="4 5">DSM 18116</strain>
    </source>
</reference>
<dbReference type="Pfam" id="PF06580">
    <property type="entry name" value="His_kinase"/>
    <property type="match status" value="1"/>
</dbReference>
<name>A0A4Q7N481_9BACT</name>
<organism evidence="4 5">
    <name type="scientific">Pseudobacter ginsenosidimutans</name>
    <dbReference type="NCBI Taxonomy" id="661488"/>
    <lineage>
        <taxon>Bacteria</taxon>
        <taxon>Pseudomonadati</taxon>
        <taxon>Bacteroidota</taxon>
        <taxon>Chitinophagia</taxon>
        <taxon>Chitinophagales</taxon>
        <taxon>Chitinophagaceae</taxon>
        <taxon>Pseudobacter</taxon>
    </lineage>
</organism>
<dbReference type="EMBL" id="SGXA01000001">
    <property type="protein sequence ID" value="RZS75806.1"/>
    <property type="molecule type" value="Genomic_DNA"/>
</dbReference>
<dbReference type="PANTHER" id="PTHR34220:SF7">
    <property type="entry name" value="SENSOR HISTIDINE KINASE YPDA"/>
    <property type="match status" value="1"/>
</dbReference>
<dbReference type="Gene3D" id="2.130.10.10">
    <property type="entry name" value="YVTN repeat-like/Quinoprotein amine dehydrogenase"/>
    <property type="match status" value="2"/>
</dbReference>
<keyword evidence="1" id="KW-0472">Membrane</keyword>
<dbReference type="InterPro" id="IPR013783">
    <property type="entry name" value="Ig-like_fold"/>
</dbReference>
<dbReference type="InterPro" id="IPR011110">
    <property type="entry name" value="Reg_prop"/>
</dbReference>
<dbReference type="Pfam" id="PF07495">
    <property type="entry name" value="Y_Y_Y"/>
    <property type="match status" value="1"/>
</dbReference>
<gene>
    <name evidence="4" type="ORF">EV199_1681</name>
</gene>
<dbReference type="SUPFAM" id="SSF63829">
    <property type="entry name" value="Calcium-dependent phosphotriesterase"/>
    <property type="match status" value="1"/>
</dbReference>
<dbReference type="InterPro" id="IPR036890">
    <property type="entry name" value="HATPase_C_sf"/>
</dbReference>
<dbReference type="InterPro" id="IPR011123">
    <property type="entry name" value="Y_Y_Y"/>
</dbReference>
<keyword evidence="1" id="KW-1133">Transmembrane helix</keyword>
<feature type="domain" description="Signal transduction histidine kinase internal region" evidence="2">
    <location>
        <begin position="821"/>
        <end position="896"/>
    </location>
</feature>